<reference evidence="2" key="1">
    <citation type="submission" date="2023-04" db="EMBL/GenBank/DDBJ databases">
        <title>Ambrosiozyma monospora NBRC 1965.</title>
        <authorList>
            <person name="Ichikawa N."/>
            <person name="Sato H."/>
            <person name="Tonouchi N."/>
        </authorList>
    </citation>
    <scope>NUCLEOTIDE SEQUENCE</scope>
    <source>
        <strain evidence="2">NBRC 1965</strain>
    </source>
</reference>
<accession>A0A9W6YWY4</accession>
<keyword evidence="3" id="KW-1185">Reference proteome</keyword>
<dbReference type="AlphaFoldDB" id="A0A9W6YWY4"/>
<gene>
    <name evidence="2" type="ORF">Amon01_000651300</name>
</gene>
<organism evidence="2 3">
    <name type="scientific">Ambrosiozyma monospora</name>
    <name type="common">Yeast</name>
    <name type="synonym">Endomycopsis monosporus</name>
    <dbReference type="NCBI Taxonomy" id="43982"/>
    <lineage>
        <taxon>Eukaryota</taxon>
        <taxon>Fungi</taxon>
        <taxon>Dikarya</taxon>
        <taxon>Ascomycota</taxon>
        <taxon>Saccharomycotina</taxon>
        <taxon>Pichiomycetes</taxon>
        <taxon>Pichiales</taxon>
        <taxon>Pichiaceae</taxon>
        <taxon>Ambrosiozyma</taxon>
    </lineage>
</organism>
<dbReference type="Proteomes" id="UP001165063">
    <property type="component" value="Unassembled WGS sequence"/>
</dbReference>
<comment type="caution">
    <text evidence="2">The sequence shown here is derived from an EMBL/GenBank/DDBJ whole genome shotgun (WGS) entry which is preliminary data.</text>
</comment>
<protein>
    <submittedName>
        <fullName evidence="2">Unnamed protein product</fullName>
    </submittedName>
</protein>
<sequence>MLTDISNRVHLVQKNPNSKNEKTTGGQKIGNARNGRAQEYQQAEYHQAKAKLQIFTDLSKAIRKNVSIYALGSSDSKPTR</sequence>
<evidence type="ECO:0000256" key="1">
    <source>
        <dbReference type="SAM" id="MobiDB-lite"/>
    </source>
</evidence>
<feature type="region of interest" description="Disordered" evidence="1">
    <location>
        <begin position="1"/>
        <end position="40"/>
    </location>
</feature>
<evidence type="ECO:0000313" key="3">
    <source>
        <dbReference type="Proteomes" id="UP001165063"/>
    </source>
</evidence>
<feature type="compositionally biased region" description="Polar residues" evidence="1">
    <location>
        <begin position="14"/>
        <end position="26"/>
    </location>
</feature>
<proteinExistence type="predicted"/>
<evidence type="ECO:0000313" key="2">
    <source>
        <dbReference type="EMBL" id="GMG41370.1"/>
    </source>
</evidence>
<name>A0A9W6YWY4_AMBMO</name>
<dbReference type="EMBL" id="BSXU01004178">
    <property type="protein sequence ID" value="GMG41370.1"/>
    <property type="molecule type" value="Genomic_DNA"/>
</dbReference>